<dbReference type="InterPro" id="IPR001920">
    <property type="entry name" value="Asp/Glu_race"/>
</dbReference>
<dbReference type="PROSITE" id="PS00923">
    <property type="entry name" value="ASP_GLU_RACEMASE_1"/>
    <property type="match status" value="1"/>
</dbReference>
<dbReference type="HAMAP" id="MF_00258">
    <property type="entry name" value="Glu_racemase"/>
    <property type="match status" value="1"/>
</dbReference>
<dbReference type="InterPro" id="IPR018187">
    <property type="entry name" value="Asp/Glu_racemase_AS_1"/>
</dbReference>
<dbReference type="RefSeq" id="WP_097159054.1">
    <property type="nucleotide sequence ID" value="NZ_JBEPMQ010000004.1"/>
</dbReference>
<evidence type="ECO:0000256" key="3">
    <source>
        <dbReference type="ARBA" id="ARBA00022960"/>
    </source>
</evidence>
<dbReference type="FunFam" id="3.40.50.1860:FF:000002">
    <property type="entry name" value="Glutamate racemase"/>
    <property type="match status" value="1"/>
</dbReference>
<keyword evidence="5 8" id="KW-0413">Isomerase</keyword>
<dbReference type="GO" id="GO:0008881">
    <property type="term" value="F:glutamate racemase activity"/>
    <property type="evidence" value="ECO:0007669"/>
    <property type="project" value="UniProtKB-UniRule"/>
</dbReference>
<dbReference type="Proteomes" id="UP000219546">
    <property type="component" value="Unassembled WGS sequence"/>
</dbReference>
<feature type="binding site" evidence="8">
    <location>
        <begin position="41"/>
        <end position="42"/>
    </location>
    <ligand>
        <name>substrate</name>
    </ligand>
</feature>
<evidence type="ECO:0000256" key="7">
    <source>
        <dbReference type="ARBA" id="ARBA00070053"/>
    </source>
</evidence>
<dbReference type="GO" id="GO:0042802">
    <property type="term" value="F:identical protein binding"/>
    <property type="evidence" value="ECO:0007669"/>
    <property type="project" value="UniProtKB-ARBA"/>
</dbReference>
<feature type="binding site" evidence="8">
    <location>
        <begin position="9"/>
        <end position="10"/>
    </location>
    <ligand>
        <name>substrate</name>
    </ligand>
</feature>
<dbReference type="NCBIfam" id="TIGR00067">
    <property type="entry name" value="glut_race"/>
    <property type="match status" value="1"/>
</dbReference>
<keyword evidence="3 8" id="KW-0133">Cell shape</keyword>
<evidence type="ECO:0000313" key="9">
    <source>
        <dbReference type="EMBL" id="SNX71489.1"/>
    </source>
</evidence>
<feature type="active site" description="Proton donor/acceptor" evidence="8">
    <location>
        <position position="183"/>
    </location>
</feature>
<dbReference type="PANTHER" id="PTHR21198">
    <property type="entry name" value="GLUTAMATE RACEMASE"/>
    <property type="match status" value="1"/>
</dbReference>
<comment type="similarity">
    <text evidence="8">Belongs to the aspartate/glutamate racemases family.</text>
</comment>
<feature type="active site" description="Proton donor/acceptor" evidence="8">
    <location>
        <position position="72"/>
    </location>
</feature>
<dbReference type="Gene3D" id="3.40.50.1860">
    <property type="match status" value="2"/>
</dbReference>
<dbReference type="UniPathway" id="UPA00219"/>
<feature type="binding site" evidence="8">
    <location>
        <begin position="73"/>
        <end position="74"/>
    </location>
    <ligand>
        <name>substrate</name>
    </ligand>
</feature>
<name>A0A285CV67_9BACI</name>
<evidence type="ECO:0000313" key="10">
    <source>
        <dbReference type="Proteomes" id="UP000219546"/>
    </source>
</evidence>
<dbReference type="EC" id="5.1.1.3" evidence="2 8"/>
<proteinExistence type="inferred from homology"/>
<evidence type="ECO:0000256" key="2">
    <source>
        <dbReference type="ARBA" id="ARBA00013090"/>
    </source>
</evidence>
<evidence type="ECO:0000256" key="4">
    <source>
        <dbReference type="ARBA" id="ARBA00022984"/>
    </source>
</evidence>
<evidence type="ECO:0000256" key="8">
    <source>
        <dbReference type="HAMAP-Rule" id="MF_00258"/>
    </source>
</evidence>
<organism evidence="9 10">
    <name type="scientific">Bacillus oleivorans</name>
    <dbReference type="NCBI Taxonomy" id="1448271"/>
    <lineage>
        <taxon>Bacteria</taxon>
        <taxon>Bacillati</taxon>
        <taxon>Bacillota</taxon>
        <taxon>Bacilli</taxon>
        <taxon>Bacillales</taxon>
        <taxon>Bacillaceae</taxon>
        <taxon>Bacillus</taxon>
    </lineage>
</organism>
<protein>
    <recommendedName>
        <fullName evidence="7 8">Glutamate racemase</fullName>
        <ecNumber evidence="2 8">5.1.1.3</ecNumber>
    </recommendedName>
</protein>
<comment type="pathway">
    <text evidence="8">Cell wall biogenesis; peptidoglycan biosynthesis.</text>
</comment>
<dbReference type="InterPro" id="IPR004391">
    <property type="entry name" value="Glu_race"/>
</dbReference>
<dbReference type="SUPFAM" id="SSF53681">
    <property type="entry name" value="Aspartate/glutamate racemase"/>
    <property type="match status" value="2"/>
</dbReference>
<dbReference type="GO" id="GO:0009252">
    <property type="term" value="P:peptidoglycan biosynthetic process"/>
    <property type="evidence" value="ECO:0007669"/>
    <property type="project" value="UniProtKB-UniRule"/>
</dbReference>
<gene>
    <name evidence="8" type="primary">murI</name>
    <name evidence="9" type="ORF">SAMN05877753_105255</name>
</gene>
<evidence type="ECO:0000256" key="1">
    <source>
        <dbReference type="ARBA" id="ARBA00001602"/>
    </source>
</evidence>
<keyword evidence="4 8" id="KW-0573">Peptidoglycan synthesis</keyword>
<dbReference type="PANTHER" id="PTHR21198:SF2">
    <property type="entry name" value="GLUTAMATE RACEMASE"/>
    <property type="match status" value="1"/>
</dbReference>
<keyword evidence="6 8" id="KW-0961">Cell wall biogenesis/degradation</keyword>
<dbReference type="PROSITE" id="PS00924">
    <property type="entry name" value="ASP_GLU_RACEMASE_2"/>
    <property type="match status" value="1"/>
</dbReference>
<dbReference type="NCBIfam" id="NF002035">
    <property type="entry name" value="PRK00865.1-3"/>
    <property type="match status" value="1"/>
</dbReference>
<evidence type="ECO:0000256" key="5">
    <source>
        <dbReference type="ARBA" id="ARBA00023235"/>
    </source>
</evidence>
<accession>A0A285CV67</accession>
<dbReference type="AlphaFoldDB" id="A0A285CV67"/>
<comment type="catalytic activity">
    <reaction evidence="1 8">
        <text>L-glutamate = D-glutamate</text>
        <dbReference type="Rhea" id="RHEA:12813"/>
        <dbReference type="ChEBI" id="CHEBI:29985"/>
        <dbReference type="ChEBI" id="CHEBI:29986"/>
        <dbReference type="EC" id="5.1.1.3"/>
    </reaction>
</comment>
<sequence>MKQPIGIMDSGVGGLTVVKEVMRQLPNEQVIYIGDTARCPYGPRTKDEVRAFTWQMTRFLLEQNVKMLVIACNTATAVTLSEIRSALKIPVLGVIHPGARAAIKTTQNNQIGVIGTEGTIRSEAYVKALMSINRHVHVKGLACPKFVPLVESGEFKGPFAEKIVEESLSRFKGNGIDTLILGCTHYPLLEETISRYLGPDVQIISSGEETAREMSTILYFQDLLNSSSERPTHQFYTTGSSGLFSQIACDWLDLSSIQVESISLRNY</sequence>
<dbReference type="Pfam" id="PF01177">
    <property type="entry name" value="Asp_Glu_race"/>
    <property type="match status" value="1"/>
</dbReference>
<dbReference type="InterPro" id="IPR015942">
    <property type="entry name" value="Asp/Glu/hydantoin_racemase"/>
</dbReference>
<dbReference type="OrthoDB" id="9801055at2"/>
<dbReference type="GO" id="GO:0071555">
    <property type="term" value="P:cell wall organization"/>
    <property type="evidence" value="ECO:0007669"/>
    <property type="project" value="UniProtKB-KW"/>
</dbReference>
<dbReference type="GO" id="GO:0008360">
    <property type="term" value="P:regulation of cell shape"/>
    <property type="evidence" value="ECO:0007669"/>
    <property type="project" value="UniProtKB-KW"/>
</dbReference>
<feature type="binding site" evidence="8">
    <location>
        <begin position="184"/>
        <end position="185"/>
    </location>
    <ligand>
        <name>substrate</name>
    </ligand>
</feature>
<evidence type="ECO:0000256" key="6">
    <source>
        <dbReference type="ARBA" id="ARBA00023316"/>
    </source>
</evidence>
<keyword evidence="10" id="KW-1185">Reference proteome</keyword>
<dbReference type="EMBL" id="OAOP01000005">
    <property type="protein sequence ID" value="SNX71489.1"/>
    <property type="molecule type" value="Genomic_DNA"/>
</dbReference>
<comment type="function">
    <text evidence="8">Provides the (R)-glutamate required for cell wall biosynthesis.</text>
</comment>
<reference evidence="9 10" key="1">
    <citation type="submission" date="2017-08" db="EMBL/GenBank/DDBJ databases">
        <authorList>
            <person name="de Groot N.N."/>
        </authorList>
    </citation>
    <scope>NUCLEOTIDE SEQUENCE [LARGE SCALE GENOMIC DNA]</scope>
    <source>
        <strain evidence="9 10">JC228</strain>
    </source>
</reference>
<dbReference type="InterPro" id="IPR033134">
    <property type="entry name" value="Asp/Glu_racemase_AS_2"/>
</dbReference>